<dbReference type="HOGENOM" id="CLU_1378918_0_0_1"/>
<gene>
    <name evidence="1" type="ORF">M422DRAFT_271651</name>
</gene>
<dbReference type="Proteomes" id="UP000054279">
    <property type="component" value="Unassembled WGS sequence"/>
</dbReference>
<name>A0A0C9UPF0_SPHS4</name>
<proteinExistence type="predicted"/>
<dbReference type="EMBL" id="KN837343">
    <property type="protein sequence ID" value="KIJ27220.1"/>
    <property type="molecule type" value="Genomic_DNA"/>
</dbReference>
<keyword evidence="2" id="KW-1185">Reference proteome</keyword>
<organism evidence="1 2">
    <name type="scientific">Sphaerobolus stellatus (strain SS14)</name>
    <dbReference type="NCBI Taxonomy" id="990650"/>
    <lineage>
        <taxon>Eukaryota</taxon>
        <taxon>Fungi</taxon>
        <taxon>Dikarya</taxon>
        <taxon>Basidiomycota</taxon>
        <taxon>Agaricomycotina</taxon>
        <taxon>Agaricomycetes</taxon>
        <taxon>Phallomycetidae</taxon>
        <taxon>Geastrales</taxon>
        <taxon>Sphaerobolaceae</taxon>
        <taxon>Sphaerobolus</taxon>
    </lineage>
</organism>
<evidence type="ECO:0000313" key="1">
    <source>
        <dbReference type="EMBL" id="KIJ27220.1"/>
    </source>
</evidence>
<reference evidence="1 2" key="1">
    <citation type="submission" date="2014-06" db="EMBL/GenBank/DDBJ databases">
        <title>Evolutionary Origins and Diversification of the Mycorrhizal Mutualists.</title>
        <authorList>
            <consortium name="DOE Joint Genome Institute"/>
            <consortium name="Mycorrhizal Genomics Consortium"/>
            <person name="Kohler A."/>
            <person name="Kuo A."/>
            <person name="Nagy L.G."/>
            <person name="Floudas D."/>
            <person name="Copeland A."/>
            <person name="Barry K.W."/>
            <person name="Cichocki N."/>
            <person name="Veneault-Fourrey C."/>
            <person name="LaButti K."/>
            <person name="Lindquist E.A."/>
            <person name="Lipzen A."/>
            <person name="Lundell T."/>
            <person name="Morin E."/>
            <person name="Murat C."/>
            <person name="Riley R."/>
            <person name="Ohm R."/>
            <person name="Sun H."/>
            <person name="Tunlid A."/>
            <person name="Henrissat B."/>
            <person name="Grigoriev I.V."/>
            <person name="Hibbett D.S."/>
            <person name="Martin F."/>
        </authorList>
    </citation>
    <scope>NUCLEOTIDE SEQUENCE [LARGE SCALE GENOMIC DNA]</scope>
    <source>
        <strain evidence="1 2">SS14</strain>
    </source>
</reference>
<evidence type="ECO:0000313" key="2">
    <source>
        <dbReference type="Proteomes" id="UP000054279"/>
    </source>
</evidence>
<sequence>MDGRSKQSPGRSPTLLGASDNLCAAFGDSDTFLHAKSIVTAPVPTLIDHTLPGFSCTVLAIPESCQNKETSPRIEHSPVFYTQSIGSWALWDIPSNNVYFPAQMLEVYKSDYIVEIPGGLVLPDGQQKMQPEQHTLSWTQVCSIFEDPVESIPAKRLVRLLWPAINDYRKLRKICLMKWIALLKSNDHFSDICDEKRD</sequence>
<protein>
    <submittedName>
        <fullName evidence="1">Uncharacterized protein</fullName>
    </submittedName>
</protein>
<accession>A0A0C9UPF0</accession>
<dbReference type="AlphaFoldDB" id="A0A0C9UPF0"/>